<reference evidence="4" key="1">
    <citation type="journal article" date="2019" name="Sci. Rep.">
        <title>Draft genome of Tanacetum cinerariifolium, the natural source of mosquito coil.</title>
        <authorList>
            <person name="Yamashiro T."/>
            <person name="Shiraishi A."/>
            <person name="Satake H."/>
            <person name="Nakayama K."/>
        </authorList>
    </citation>
    <scope>NUCLEOTIDE SEQUENCE</scope>
</reference>
<evidence type="ECO:0008006" key="5">
    <source>
        <dbReference type="Google" id="ProtNLM"/>
    </source>
</evidence>
<dbReference type="EMBL" id="BKCJ010001029">
    <property type="protein sequence ID" value="GEU38244.1"/>
    <property type="molecule type" value="Genomic_DNA"/>
</dbReference>
<dbReference type="GO" id="GO:0009451">
    <property type="term" value="P:RNA modification"/>
    <property type="evidence" value="ECO:0007669"/>
    <property type="project" value="InterPro"/>
</dbReference>
<dbReference type="InterPro" id="IPR011990">
    <property type="entry name" value="TPR-like_helical_dom_sf"/>
</dbReference>
<proteinExistence type="inferred from homology"/>
<dbReference type="PROSITE" id="PS51375">
    <property type="entry name" value="PPR"/>
    <property type="match status" value="4"/>
</dbReference>
<protein>
    <recommendedName>
        <fullName evidence="5">Pentatricopeptide repeat-containing protein</fullName>
    </recommendedName>
</protein>
<keyword evidence="1" id="KW-0677">Repeat</keyword>
<organism evidence="4">
    <name type="scientific">Tanacetum cinerariifolium</name>
    <name type="common">Dalmatian daisy</name>
    <name type="synonym">Chrysanthemum cinerariifolium</name>
    <dbReference type="NCBI Taxonomy" id="118510"/>
    <lineage>
        <taxon>Eukaryota</taxon>
        <taxon>Viridiplantae</taxon>
        <taxon>Streptophyta</taxon>
        <taxon>Embryophyta</taxon>
        <taxon>Tracheophyta</taxon>
        <taxon>Spermatophyta</taxon>
        <taxon>Magnoliopsida</taxon>
        <taxon>eudicotyledons</taxon>
        <taxon>Gunneridae</taxon>
        <taxon>Pentapetalae</taxon>
        <taxon>asterids</taxon>
        <taxon>campanulids</taxon>
        <taxon>Asterales</taxon>
        <taxon>Asteraceae</taxon>
        <taxon>Asteroideae</taxon>
        <taxon>Anthemideae</taxon>
        <taxon>Anthemidinae</taxon>
        <taxon>Tanacetum</taxon>
    </lineage>
</organism>
<comment type="caution">
    <text evidence="4">The sequence shown here is derived from an EMBL/GenBank/DDBJ whole genome shotgun (WGS) entry which is preliminary data.</text>
</comment>
<feature type="repeat" description="PPR" evidence="3">
    <location>
        <begin position="205"/>
        <end position="239"/>
    </location>
</feature>
<evidence type="ECO:0000313" key="4">
    <source>
        <dbReference type="EMBL" id="GEU38244.1"/>
    </source>
</evidence>
<accession>A0A6L2JRJ4</accession>
<feature type="repeat" description="PPR" evidence="3">
    <location>
        <begin position="306"/>
        <end position="340"/>
    </location>
</feature>
<feature type="repeat" description="PPR" evidence="3">
    <location>
        <begin position="5"/>
        <end position="39"/>
    </location>
</feature>
<evidence type="ECO:0000256" key="3">
    <source>
        <dbReference type="PROSITE-ProRule" id="PRU00708"/>
    </source>
</evidence>
<comment type="similarity">
    <text evidence="2">Belongs to the PPR family. PCMP-E subfamily.</text>
</comment>
<dbReference type="InterPro" id="IPR046848">
    <property type="entry name" value="E_motif"/>
</dbReference>
<gene>
    <name evidence="4" type="ORF">Tci_010222</name>
</gene>
<dbReference type="Pfam" id="PF13041">
    <property type="entry name" value="PPR_2"/>
    <property type="match status" value="2"/>
</dbReference>
<dbReference type="InterPro" id="IPR002885">
    <property type="entry name" value="PPR_rpt"/>
</dbReference>
<dbReference type="FunFam" id="1.25.40.10:FF:000196">
    <property type="entry name" value="Pentatricopeptide repeat-containing protein At4g14850"/>
    <property type="match status" value="1"/>
</dbReference>
<evidence type="ECO:0000256" key="1">
    <source>
        <dbReference type="ARBA" id="ARBA00022737"/>
    </source>
</evidence>
<evidence type="ECO:0000256" key="2">
    <source>
        <dbReference type="ARBA" id="ARBA00061659"/>
    </source>
</evidence>
<name>A0A6L2JRJ4_TANCI</name>
<dbReference type="Pfam" id="PF20431">
    <property type="entry name" value="E_motif"/>
    <property type="match status" value="1"/>
</dbReference>
<dbReference type="PANTHER" id="PTHR47926:SF479">
    <property type="entry name" value="PENTACOTRIPEPTIDE-REPEAT REGION OF PRORP DOMAIN-CONTAINING PROTEIN"/>
    <property type="match status" value="1"/>
</dbReference>
<dbReference type="PANTHER" id="PTHR47926">
    <property type="entry name" value="PENTATRICOPEPTIDE REPEAT-CONTAINING PROTEIN"/>
    <property type="match status" value="1"/>
</dbReference>
<dbReference type="AlphaFoldDB" id="A0A6L2JRJ4"/>
<dbReference type="FunFam" id="1.25.40.10:FF:000090">
    <property type="entry name" value="Pentatricopeptide repeat-containing protein, chloroplastic"/>
    <property type="match status" value="1"/>
</dbReference>
<sequence length="561" mass="62682">MPQRDVVSWNTMISGYLINGDEDGAVGMFEEMQGCGVRPSEYTYSIVLSLARTVLRGMEVHCSVMKRGMVYGSLIVGNSLIDMYCKYGFVDDGFSVFVNMEEVDVISWNSLISGCNKSGYEDMAFEQFCVMRRTGYKPDAFTISAVLTACASVQDLVKGEQVLCLTIKSGSLSNAIVSSSAINMFSRCEHINDSVTVFKELDMWDSAVCNTMISSFTNHRLEENAMQIFTRSLRKNVRPDEFTLSCLISCVSVFLPLVYGIELHCLVVKLGFEHDPVVSSSLVEMYSKCGFFDAAKIIFDKMDIKDLISWNSMILGSTYNGRIVDSIKLFKDLLRTSLLPDAITLTGVLQACNHGRLIDEGVSLFNSMESIYGVKPTDSHVTAVVEMMLKAGKLNEAMNIITRMPCGLNTYICELILSAYGVQGELRFTEQVAERLAELEPMSLLPYIVLGKAYEARGRWESLARLKKVMKDRNIKKVIGCSWIGVNSGLFFYKENEVMHHGGEDVYSTLRLLMHDIEDEEHQDQVYKFERKVEAKACCALLSLMARTTIGAAKVTESIEA</sequence>
<dbReference type="Pfam" id="PF01535">
    <property type="entry name" value="PPR"/>
    <property type="match status" value="4"/>
</dbReference>
<dbReference type="InterPro" id="IPR046960">
    <property type="entry name" value="PPR_At4g14850-like_plant"/>
</dbReference>
<dbReference type="GO" id="GO:0003723">
    <property type="term" value="F:RNA binding"/>
    <property type="evidence" value="ECO:0007669"/>
    <property type="project" value="InterPro"/>
</dbReference>
<dbReference type="NCBIfam" id="TIGR00756">
    <property type="entry name" value="PPR"/>
    <property type="match status" value="3"/>
</dbReference>
<feature type="repeat" description="PPR" evidence="3">
    <location>
        <begin position="104"/>
        <end position="138"/>
    </location>
</feature>
<dbReference type="Gene3D" id="1.25.40.10">
    <property type="entry name" value="Tetratricopeptide repeat domain"/>
    <property type="match status" value="5"/>
</dbReference>